<protein>
    <submittedName>
        <fullName evidence="2">Alpha/beta fold hydrolase</fullName>
    </submittedName>
</protein>
<gene>
    <name evidence="2" type="ORF">ED208_10040</name>
</gene>
<dbReference type="EMBL" id="RJVO01000004">
    <property type="protein sequence ID" value="ROH89471.1"/>
    <property type="molecule type" value="Genomic_DNA"/>
</dbReference>
<dbReference type="Pfam" id="PF12697">
    <property type="entry name" value="Abhydrolase_6"/>
    <property type="match status" value="1"/>
</dbReference>
<accession>A0A3N0VA34</accession>
<dbReference type="RefSeq" id="WP_123211768.1">
    <property type="nucleotide sequence ID" value="NZ_RJVO01000004.1"/>
</dbReference>
<dbReference type="InterPro" id="IPR000073">
    <property type="entry name" value="AB_hydrolase_1"/>
</dbReference>
<evidence type="ECO:0000313" key="3">
    <source>
        <dbReference type="Proteomes" id="UP000282106"/>
    </source>
</evidence>
<dbReference type="Proteomes" id="UP000282106">
    <property type="component" value="Unassembled WGS sequence"/>
</dbReference>
<dbReference type="Gene3D" id="3.40.50.1820">
    <property type="entry name" value="alpha/beta hydrolase"/>
    <property type="match status" value="1"/>
</dbReference>
<dbReference type="InParanoid" id="A0A3N0VA34"/>
<feature type="domain" description="AB hydrolase-1" evidence="1">
    <location>
        <begin position="8"/>
        <end position="134"/>
    </location>
</feature>
<dbReference type="SUPFAM" id="SSF53474">
    <property type="entry name" value="alpha/beta-Hydrolases"/>
    <property type="match status" value="1"/>
</dbReference>
<evidence type="ECO:0000313" key="2">
    <source>
        <dbReference type="EMBL" id="ROH89471.1"/>
    </source>
</evidence>
<organism evidence="2 3">
    <name type="scientific">Stagnimonas aquatica</name>
    <dbReference type="NCBI Taxonomy" id="2689987"/>
    <lineage>
        <taxon>Bacteria</taxon>
        <taxon>Pseudomonadati</taxon>
        <taxon>Pseudomonadota</taxon>
        <taxon>Gammaproteobacteria</taxon>
        <taxon>Nevskiales</taxon>
        <taxon>Nevskiaceae</taxon>
        <taxon>Stagnimonas</taxon>
    </lineage>
</organism>
<reference evidence="2 3" key="1">
    <citation type="submission" date="2018-10" db="EMBL/GenBank/DDBJ databases">
        <authorList>
            <person name="Chen W.-M."/>
        </authorList>
    </citation>
    <scope>NUCLEOTIDE SEQUENCE [LARGE SCALE GENOMIC DNA]</scope>
    <source>
        <strain evidence="2 3">THS-13</strain>
    </source>
</reference>
<dbReference type="GO" id="GO:0016787">
    <property type="term" value="F:hydrolase activity"/>
    <property type="evidence" value="ECO:0007669"/>
    <property type="project" value="UniProtKB-KW"/>
</dbReference>
<proteinExistence type="predicted"/>
<dbReference type="InterPro" id="IPR029058">
    <property type="entry name" value="AB_hydrolase_fold"/>
</dbReference>
<sequence>MPLPERLVVFAHGKESGPWGTKITRLAEVAKRCGYAVISPDYSHSHDPHQRLRELHALAPQAVQSLVLAGSSMGGYVSAMACAQLRPQALFLMAPALYFPGWDEEPEGIPALASVVHGWRDDIVPVERGLRFAQRHRAALHLLDSDHGLNDQLDTLSLLFEQLLLRAAKTDTP</sequence>
<name>A0A3N0VA34_9GAMM</name>
<comment type="caution">
    <text evidence="2">The sequence shown here is derived from an EMBL/GenBank/DDBJ whole genome shotgun (WGS) entry which is preliminary data.</text>
</comment>
<keyword evidence="3" id="KW-1185">Reference proteome</keyword>
<keyword evidence="2" id="KW-0378">Hydrolase</keyword>
<evidence type="ECO:0000259" key="1">
    <source>
        <dbReference type="Pfam" id="PF12697"/>
    </source>
</evidence>
<dbReference type="AlphaFoldDB" id="A0A3N0VA34"/>